<dbReference type="Proteomes" id="UP001604336">
    <property type="component" value="Unassembled WGS sequence"/>
</dbReference>
<dbReference type="AlphaFoldDB" id="A0ABD1SB26"/>
<protein>
    <submittedName>
        <fullName evidence="1">Uncharacterized protein</fullName>
    </submittedName>
</protein>
<reference evidence="2" key="1">
    <citation type="submission" date="2024-07" db="EMBL/GenBank/DDBJ databases">
        <title>Two chromosome-level genome assemblies of Korean endemic species Abeliophyllum distichum and Forsythia ovata (Oleaceae).</title>
        <authorList>
            <person name="Jang H."/>
        </authorList>
    </citation>
    <scope>NUCLEOTIDE SEQUENCE [LARGE SCALE GENOMIC DNA]</scope>
</reference>
<organism evidence="1 2">
    <name type="scientific">Abeliophyllum distichum</name>
    <dbReference type="NCBI Taxonomy" id="126358"/>
    <lineage>
        <taxon>Eukaryota</taxon>
        <taxon>Viridiplantae</taxon>
        <taxon>Streptophyta</taxon>
        <taxon>Embryophyta</taxon>
        <taxon>Tracheophyta</taxon>
        <taxon>Spermatophyta</taxon>
        <taxon>Magnoliopsida</taxon>
        <taxon>eudicotyledons</taxon>
        <taxon>Gunneridae</taxon>
        <taxon>Pentapetalae</taxon>
        <taxon>asterids</taxon>
        <taxon>lamiids</taxon>
        <taxon>Lamiales</taxon>
        <taxon>Oleaceae</taxon>
        <taxon>Forsythieae</taxon>
        <taxon>Abeliophyllum</taxon>
    </lineage>
</organism>
<sequence length="241" mass="27286">MNLLCNPTNLYHFWLSITRRESGPTFYVPKYTKDIQHQVDIEYQDLWNNKVLPSLIKIFVHVLLSSESSNFALDLVVSRPDSSIPDIYSSDEHLDMSPGHRMQDFQKFSDGLNSFTIPSLLLDQTSENHGVIDTLDRIVALMVEKDLSCKQPSHISGGILASKLTDINDEEEMNFGTSVINNPETRQEAFVAGFPLALAITLPPKVNIQRVAPICSTMSRPPHRFVKRFSFSKSCFSRSHD</sequence>
<name>A0ABD1SB26_9LAMI</name>
<keyword evidence="2" id="KW-1185">Reference proteome</keyword>
<proteinExistence type="predicted"/>
<evidence type="ECO:0000313" key="2">
    <source>
        <dbReference type="Proteomes" id="UP001604336"/>
    </source>
</evidence>
<evidence type="ECO:0000313" key="1">
    <source>
        <dbReference type="EMBL" id="KAL2497957.1"/>
    </source>
</evidence>
<accession>A0ABD1SB26</accession>
<comment type="caution">
    <text evidence="1">The sequence shown here is derived from an EMBL/GenBank/DDBJ whole genome shotgun (WGS) entry which is preliminary data.</text>
</comment>
<dbReference type="EMBL" id="JBFOLK010000007">
    <property type="protein sequence ID" value="KAL2497957.1"/>
    <property type="molecule type" value="Genomic_DNA"/>
</dbReference>
<gene>
    <name evidence="1" type="ORF">Adt_23507</name>
</gene>